<feature type="chain" id="PRO_5011793970" description="DUF3108 domain-containing protein" evidence="1">
    <location>
        <begin position="28"/>
        <end position="259"/>
    </location>
</feature>
<dbReference type="STRING" id="152573.SAMN04488051_103311"/>
<dbReference type="RefSeq" id="WP_245785654.1">
    <property type="nucleotide sequence ID" value="NZ_FNRM01000003.1"/>
</dbReference>
<gene>
    <name evidence="2" type="ORF">SAMN04488051_103311</name>
</gene>
<accession>A0A1H4BE40</accession>
<keyword evidence="3" id="KW-1185">Reference proteome</keyword>
<sequence>MTMMSTNSEWRLRAPFLCLPLLLMPLAAEPVSDELPLELAPYQAEYVVYRNGRSHGKAERELKKDDGVYTLRYRSEISWMVFRDRREEQTQFTIRGSQVQPLAYRMNRSGTGPSRNYVLTLDPIKEELREGSKGELKSHSWDDNWLDQLSYHQQLAIDLAAGKRSFSYEVLNRRGDPKTYDFRVVTKELLPLPYGNVMAYRIERVEEDSDRQIYAWVAPDLDYLLVRIWHGENNVEQVDVQLHKVHWQRTAETAAAGLR</sequence>
<evidence type="ECO:0008006" key="4">
    <source>
        <dbReference type="Google" id="ProtNLM"/>
    </source>
</evidence>
<keyword evidence="1" id="KW-0732">Signal</keyword>
<protein>
    <recommendedName>
        <fullName evidence="4">DUF3108 domain-containing protein</fullName>
    </recommendedName>
</protein>
<proteinExistence type="predicted"/>
<dbReference type="Pfam" id="PF11306">
    <property type="entry name" value="DUF3108"/>
    <property type="match status" value="1"/>
</dbReference>
<evidence type="ECO:0000256" key="1">
    <source>
        <dbReference type="SAM" id="SignalP"/>
    </source>
</evidence>
<dbReference type="EMBL" id="FNRM01000003">
    <property type="protein sequence ID" value="SEA46367.1"/>
    <property type="molecule type" value="Genomic_DNA"/>
</dbReference>
<evidence type="ECO:0000313" key="3">
    <source>
        <dbReference type="Proteomes" id="UP000198773"/>
    </source>
</evidence>
<evidence type="ECO:0000313" key="2">
    <source>
        <dbReference type="EMBL" id="SEA46367.1"/>
    </source>
</evidence>
<name>A0A1H4BE40_ALKAM</name>
<feature type="signal peptide" evidence="1">
    <location>
        <begin position="1"/>
        <end position="27"/>
    </location>
</feature>
<dbReference type="AlphaFoldDB" id="A0A1H4BE40"/>
<dbReference type="Proteomes" id="UP000198773">
    <property type="component" value="Unassembled WGS sequence"/>
</dbReference>
<dbReference type="InterPro" id="IPR021457">
    <property type="entry name" value="DUF3108"/>
</dbReference>
<organism evidence="2 3">
    <name type="scientific">Alkalimonas amylolytica</name>
    <dbReference type="NCBI Taxonomy" id="152573"/>
    <lineage>
        <taxon>Bacteria</taxon>
        <taxon>Pseudomonadati</taxon>
        <taxon>Pseudomonadota</taxon>
        <taxon>Gammaproteobacteria</taxon>
        <taxon>Alkalimonas</taxon>
    </lineage>
</organism>
<reference evidence="2 3" key="1">
    <citation type="submission" date="2016-10" db="EMBL/GenBank/DDBJ databases">
        <authorList>
            <person name="de Groot N.N."/>
        </authorList>
    </citation>
    <scope>NUCLEOTIDE SEQUENCE [LARGE SCALE GENOMIC DNA]</scope>
    <source>
        <strain evidence="2 3">CGMCC 1.3430</strain>
    </source>
</reference>